<gene>
    <name evidence="1" type="ORF">TRV642_2261</name>
</gene>
<evidence type="ECO:0000313" key="1">
    <source>
        <dbReference type="EMBL" id="CAI2767147.1"/>
    </source>
</evidence>
<reference evidence="1" key="1">
    <citation type="submission" date="2022-09" db="EMBL/GenBank/DDBJ databases">
        <authorList>
            <person name="Duchaud E."/>
        </authorList>
    </citation>
    <scope>NUCLEOTIDE SEQUENCE</scope>
    <source>
        <strain evidence="1">TRV642</strain>
    </source>
</reference>
<evidence type="ECO:0000313" key="2">
    <source>
        <dbReference type="Proteomes" id="UP001152749"/>
    </source>
</evidence>
<organism evidence="1 2">
    <name type="scientific">Flavobacterium collinsii</name>
    <dbReference type="NCBI Taxonomy" id="1114861"/>
    <lineage>
        <taxon>Bacteria</taxon>
        <taxon>Pseudomonadati</taxon>
        <taxon>Bacteroidota</taxon>
        <taxon>Flavobacteriia</taxon>
        <taxon>Flavobacteriales</taxon>
        <taxon>Flavobacteriaceae</taxon>
        <taxon>Flavobacterium</taxon>
    </lineage>
</organism>
<dbReference type="Proteomes" id="UP001152749">
    <property type="component" value="Chromosome"/>
</dbReference>
<accession>A0A9W4X6G2</accession>
<sequence>MNQPNRIYFLGNPYPNGHTLEQFKWNGRIEEDESIWFDFHLKTDAYYAEDRSEDDDEEYKGDWHSKGVWGNFHQCTMSSTQWGDYGIKINKTSQKNVFNDFIKEDLLADTFPLDDDFDYDEIAFGIYLLGHDTCANHRIKITPTAQNKYDIEWTGKIALTYSGADEFKHDFELLLHNTEFDGFYYPKSWSHEKAVDFFKTNFEDFEEYEFVDLNPKSKKREYKFQKK</sequence>
<dbReference type="RefSeq" id="WP_263363006.1">
    <property type="nucleotide sequence ID" value="NZ_OX336425.1"/>
</dbReference>
<name>A0A9W4X6G2_9FLAO</name>
<dbReference type="KEGG" id="fcs:TRV642_2261"/>
<proteinExistence type="predicted"/>
<dbReference type="EMBL" id="OX336425">
    <property type="protein sequence ID" value="CAI2767147.1"/>
    <property type="molecule type" value="Genomic_DNA"/>
</dbReference>
<dbReference type="AlphaFoldDB" id="A0A9W4X6G2"/>
<protein>
    <submittedName>
        <fullName evidence="1">Uncharacterized protein</fullName>
    </submittedName>
</protein>